<dbReference type="RefSeq" id="WP_310796446.1">
    <property type="nucleotide sequence ID" value="NZ_BAABHW010000002.1"/>
</dbReference>
<evidence type="ECO:0000256" key="3">
    <source>
        <dbReference type="SAM" id="Phobius"/>
    </source>
</evidence>
<feature type="transmembrane region" description="Helical" evidence="3">
    <location>
        <begin position="60"/>
        <end position="81"/>
    </location>
</feature>
<feature type="transmembrane region" description="Helical" evidence="3">
    <location>
        <begin position="34"/>
        <end position="54"/>
    </location>
</feature>
<feature type="region of interest" description="Disordered" evidence="2">
    <location>
        <begin position="632"/>
        <end position="761"/>
    </location>
</feature>
<keyword evidence="5" id="KW-1185">Reference proteome</keyword>
<feature type="region of interest" description="Disordered" evidence="2">
    <location>
        <begin position="773"/>
        <end position="842"/>
    </location>
</feature>
<feature type="compositionally biased region" description="Basic and acidic residues" evidence="2">
    <location>
        <begin position="717"/>
        <end position="731"/>
    </location>
</feature>
<proteinExistence type="predicted"/>
<comment type="caution">
    <text evidence="4">The sequence shown here is derived from an EMBL/GenBank/DDBJ whole genome shotgun (WGS) entry which is preliminary data.</text>
</comment>
<name>A0ABP9LA92_9RHOB</name>
<organism evidence="4 5">
    <name type="scientific">[Roseibacterium] beibuensis</name>
    <dbReference type="NCBI Taxonomy" id="1193142"/>
    <lineage>
        <taxon>Bacteria</taxon>
        <taxon>Pseudomonadati</taxon>
        <taxon>Pseudomonadota</taxon>
        <taxon>Alphaproteobacteria</taxon>
        <taxon>Rhodobacterales</taxon>
        <taxon>Roseobacteraceae</taxon>
        <taxon>Roseicyclus</taxon>
    </lineage>
</organism>
<keyword evidence="3" id="KW-0472">Membrane</keyword>
<keyword evidence="3" id="KW-1133">Transmembrane helix</keyword>
<gene>
    <name evidence="4" type="ORF">GCM10023209_21260</name>
</gene>
<keyword evidence="3" id="KW-0812">Transmembrane</keyword>
<sequence>MTEDTTQKEAALQRLIWPLRLTRLGMVAERATRAFWPLWSLLFLTVAGFAFGLATALTQVQLWAVIGLLGVGLVWAVLHGLRRFRMPSRGEALERLDATMPGRPITALMDHPAVGANDPASQSVWAAHVARMAERASHAHAPQPDLRLSDRDPYALRYMAATALAMALLFGTLGRVSEIGEAVALGPGAASASGPSWEGWVEPPIYTGLPSLYLADITAERFEAPAGSRISLRFYGDPGEITVETNIGDLPPAGDQPYLSRNVTLARSGSLSIYGPSGARSWDISMLADAPPSVALEGEVEPGPPGQMQLSYTASDDYGVVSGTATLRLNAEAADRRYGLRIDPEPREPLVLDLPMPFRGGREDFTEVMVEDLSEHPFANLPVSLTLTVTDDAGQIGTVSYDVPRLPGRRFFDPLANAVIEMRRDILWNRDNAERAADLLRAITFHPEDDLDEGVYLQLRTAIRRLESGVDSISAETRDQVADILWNAALELEDGDLDDALERLRRAQERLSEAMRQGASDEEIAQLMQELREAMNDYMQQLAENAEPSDGTDQPDQGERMEMSMADLDEMLRRIEELMQEGRTAEAQEMLNALQQMLENMEITQGEGGDGPQTPGQQAMEGLQDTLREQQELSDDSFSELQEQFGGQPRGQPQPGQQPGQQGQQPGQQQPGQQGQQPGQQPGQQDQQPGQQQDGQMPGDQQGAGQGGENDGMTLAERQEALRRQLEEQARRLPGTGSEAGDEALRQLDEAGRAMDEAAEALENGDIAGALDLQSEAMEGLREGMTELGRALAQDEGREPGQGQAEGSMAPDRPLQDPLGRQAGNSGSMGSDEDMETREELYRRSRELLDELRRRSSEQERPQIELDYLRRLLDQF</sequence>
<accession>A0ABP9LA92</accession>
<feature type="coiled-coil region" evidence="1">
    <location>
        <begin position="490"/>
        <end position="607"/>
    </location>
</feature>
<dbReference type="NCBIfam" id="TIGR02302">
    <property type="entry name" value="aProt_lowcomp"/>
    <property type="match status" value="1"/>
</dbReference>
<evidence type="ECO:0000256" key="1">
    <source>
        <dbReference type="SAM" id="Coils"/>
    </source>
</evidence>
<reference evidence="5" key="1">
    <citation type="journal article" date="2019" name="Int. J. Syst. Evol. Microbiol.">
        <title>The Global Catalogue of Microorganisms (GCM) 10K type strain sequencing project: providing services to taxonomists for standard genome sequencing and annotation.</title>
        <authorList>
            <consortium name="The Broad Institute Genomics Platform"/>
            <consortium name="The Broad Institute Genome Sequencing Center for Infectious Disease"/>
            <person name="Wu L."/>
            <person name="Ma J."/>
        </authorList>
    </citation>
    <scope>NUCLEOTIDE SEQUENCE [LARGE SCALE GENOMIC DNA]</scope>
    <source>
        <strain evidence="5">JCM 18015</strain>
    </source>
</reference>
<dbReference type="Pfam" id="PF13779">
    <property type="entry name" value="DUF4175"/>
    <property type="match status" value="1"/>
</dbReference>
<keyword evidence="1" id="KW-0175">Coiled coil</keyword>
<dbReference type="EMBL" id="BAABHW010000002">
    <property type="protein sequence ID" value="GAA5074293.1"/>
    <property type="molecule type" value="Genomic_DNA"/>
</dbReference>
<evidence type="ECO:0000313" key="5">
    <source>
        <dbReference type="Proteomes" id="UP001499910"/>
    </source>
</evidence>
<feature type="transmembrane region" description="Helical" evidence="3">
    <location>
        <begin position="155"/>
        <end position="173"/>
    </location>
</feature>
<evidence type="ECO:0000256" key="2">
    <source>
        <dbReference type="SAM" id="MobiDB-lite"/>
    </source>
</evidence>
<protein>
    <recommendedName>
        <fullName evidence="6">TIGR02302 family protein</fullName>
    </recommendedName>
</protein>
<feature type="compositionally biased region" description="Basic and acidic residues" evidence="2">
    <location>
        <begin position="743"/>
        <end position="756"/>
    </location>
</feature>
<evidence type="ECO:0000313" key="4">
    <source>
        <dbReference type="EMBL" id="GAA5074293.1"/>
    </source>
</evidence>
<dbReference type="Proteomes" id="UP001499910">
    <property type="component" value="Unassembled WGS sequence"/>
</dbReference>
<dbReference type="InterPro" id="IPR012683">
    <property type="entry name" value="CHP02302_TM"/>
</dbReference>
<evidence type="ECO:0008006" key="6">
    <source>
        <dbReference type="Google" id="ProtNLM"/>
    </source>
</evidence>
<feature type="compositionally biased region" description="Low complexity" evidence="2">
    <location>
        <begin position="642"/>
        <end position="701"/>
    </location>
</feature>